<dbReference type="AlphaFoldDB" id="A0A7S2YSU4"/>
<dbReference type="EMBL" id="HBHT01039720">
    <property type="protein sequence ID" value="CAD9994088.1"/>
    <property type="molecule type" value="Transcribed_RNA"/>
</dbReference>
<evidence type="ECO:0000256" key="2">
    <source>
        <dbReference type="SAM" id="Coils"/>
    </source>
</evidence>
<dbReference type="InterPro" id="IPR008560">
    <property type="entry name" value="DUF842_euk"/>
</dbReference>
<dbReference type="GO" id="GO:0005737">
    <property type="term" value="C:cytoplasm"/>
    <property type="evidence" value="ECO:0007669"/>
    <property type="project" value="TreeGrafter"/>
</dbReference>
<gene>
    <name evidence="3" type="ORF">APAL1065_LOCUS26683</name>
</gene>
<evidence type="ECO:0008006" key="4">
    <source>
        <dbReference type="Google" id="ProtNLM"/>
    </source>
</evidence>
<dbReference type="PANTHER" id="PTHR21096">
    <property type="entry name" value="PROTEIN FAM136A"/>
    <property type="match status" value="1"/>
</dbReference>
<dbReference type="Pfam" id="PF05811">
    <property type="entry name" value="DUF842"/>
    <property type="match status" value="1"/>
</dbReference>
<dbReference type="PANTHER" id="PTHR21096:SF0">
    <property type="entry name" value="PROTEIN FAM136A"/>
    <property type="match status" value="1"/>
</dbReference>
<name>A0A7S2YSU4_9STRA</name>
<feature type="coiled-coil region" evidence="2">
    <location>
        <begin position="75"/>
        <end position="102"/>
    </location>
</feature>
<evidence type="ECO:0000313" key="3">
    <source>
        <dbReference type="EMBL" id="CAD9994088.1"/>
    </source>
</evidence>
<evidence type="ECO:0000256" key="1">
    <source>
        <dbReference type="ARBA" id="ARBA00009952"/>
    </source>
</evidence>
<keyword evidence="2" id="KW-0175">Coiled coil</keyword>
<accession>A0A7S2YSU4</accession>
<sequence>MTSSAAQQKAQMLNAKLETAARDMLDDIERNHLRKMARTAYSCVVSCYDKAGATGSPESLDHCAQSCQVPHQQANHHVQNEIAQFQNRLNRSMQECQDKARDVMKPGYENDARKMQQVEDTLLACISQTVDSHIRLLKPMRERILTQLK</sequence>
<proteinExistence type="inferred from homology"/>
<reference evidence="3" key="1">
    <citation type="submission" date="2021-01" db="EMBL/GenBank/DDBJ databases">
        <authorList>
            <person name="Corre E."/>
            <person name="Pelletier E."/>
            <person name="Niang G."/>
            <person name="Scheremetjew M."/>
            <person name="Finn R."/>
            <person name="Kale V."/>
            <person name="Holt S."/>
            <person name="Cochrane G."/>
            <person name="Meng A."/>
            <person name="Brown T."/>
            <person name="Cohen L."/>
        </authorList>
    </citation>
    <scope>NUCLEOTIDE SEQUENCE</scope>
    <source>
        <strain evidence="3">CCMP125</strain>
    </source>
</reference>
<comment type="similarity">
    <text evidence="1">Belongs to the FAM136 family.</text>
</comment>
<protein>
    <recommendedName>
        <fullName evidence="4">Protein FAM136A</fullName>
    </recommendedName>
</protein>
<organism evidence="3">
    <name type="scientific">Entomoneis paludosa</name>
    <dbReference type="NCBI Taxonomy" id="265537"/>
    <lineage>
        <taxon>Eukaryota</taxon>
        <taxon>Sar</taxon>
        <taxon>Stramenopiles</taxon>
        <taxon>Ochrophyta</taxon>
        <taxon>Bacillariophyta</taxon>
        <taxon>Bacillariophyceae</taxon>
        <taxon>Bacillariophycidae</taxon>
        <taxon>Entomoneidaceae</taxon>
        <taxon>Entomoneis</taxon>
    </lineage>
</organism>